<dbReference type="InterPro" id="IPR013324">
    <property type="entry name" value="RNA_pol_sigma_r3/r4-like"/>
</dbReference>
<dbReference type="InterPro" id="IPR007627">
    <property type="entry name" value="RNA_pol_sigma70_r2"/>
</dbReference>
<feature type="domain" description="RNA polymerase sigma factor 70 region 4 type 2" evidence="8">
    <location>
        <begin position="114"/>
        <end position="166"/>
    </location>
</feature>
<evidence type="ECO:0000259" key="7">
    <source>
        <dbReference type="Pfam" id="PF04542"/>
    </source>
</evidence>
<dbReference type="Gene3D" id="3.10.450.50">
    <property type="match status" value="1"/>
</dbReference>
<keyword evidence="4" id="KW-0731">Sigma factor</keyword>
<reference evidence="9 10" key="1">
    <citation type="submission" date="2017-04" db="EMBL/GenBank/DDBJ databases">
        <title>Comparative genome analysis of Subtercola boreus.</title>
        <authorList>
            <person name="Cho Y.-J."/>
            <person name="Cho A."/>
            <person name="Kim O.-S."/>
            <person name="Lee J.-I."/>
        </authorList>
    </citation>
    <scope>NUCLEOTIDE SEQUENCE [LARGE SCALE GENOMIC DNA]</scope>
    <source>
        <strain evidence="9 10">P27479</strain>
    </source>
</reference>
<dbReference type="GO" id="GO:0003677">
    <property type="term" value="F:DNA binding"/>
    <property type="evidence" value="ECO:0007669"/>
    <property type="project" value="InterPro"/>
</dbReference>
<feature type="domain" description="RNA polymerase sigma-70 region 2" evidence="7">
    <location>
        <begin position="11"/>
        <end position="72"/>
    </location>
</feature>
<comment type="similarity">
    <text evidence="1">Belongs to the sigma-70 factor family. ECF subfamily.</text>
</comment>
<evidence type="ECO:0000259" key="8">
    <source>
        <dbReference type="Pfam" id="PF08281"/>
    </source>
</evidence>
<name>A0A3E0W338_9MICO</name>
<dbReference type="PANTHER" id="PTHR30173">
    <property type="entry name" value="SIGMA 19 FACTOR"/>
    <property type="match status" value="1"/>
</dbReference>
<organism evidence="9 10">
    <name type="scientific">Subtercola boreus</name>
    <dbReference type="NCBI Taxonomy" id="120213"/>
    <lineage>
        <taxon>Bacteria</taxon>
        <taxon>Bacillati</taxon>
        <taxon>Actinomycetota</taxon>
        <taxon>Actinomycetes</taxon>
        <taxon>Micrococcales</taxon>
        <taxon>Microbacteriaceae</taxon>
        <taxon>Subtercola</taxon>
    </lineage>
</organism>
<dbReference type="RefSeq" id="WP_116411008.1">
    <property type="nucleotide sequence ID" value="NZ_NBXB01000020.1"/>
</dbReference>
<evidence type="ECO:0000313" key="10">
    <source>
        <dbReference type="Proteomes" id="UP000256541"/>
    </source>
</evidence>
<dbReference type="OrthoDB" id="3211555at2"/>
<comment type="caution">
    <text evidence="9">The sequence shown here is derived from an EMBL/GenBank/DDBJ whole genome shotgun (WGS) entry which is preliminary data.</text>
</comment>
<accession>A0A3E0W338</accession>
<comment type="subunit">
    <text evidence="2">Interacts transiently with the RNA polymerase catalytic core formed by RpoA, RpoB, RpoC and RpoZ (2 alpha, 1 beta, 1 beta' and 1 omega subunit) to form the RNA polymerase holoenzyme that can initiate transcription.</text>
</comment>
<dbReference type="InterPro" id="IPR036388">
    <property type="entry name" value="WH-like_DNA-bd_sf"/>
</dbReference>
<dbReference type="InterPro" id="IPR014284">
    <property type="entry name" value="RNA_pol_sigma-70_dom"/>
</dbReference>
<dbReference type="SUPFAM" id="SSF88659">
    <property type="entry name" value="Sigma3 and sigma4 domains of RNA polymerase sigma factors"/>
    <property type="match status" value="1"/>
</dbReference>
<proteinExistence type="inferred from homology"/>
<evidence type="ECO:0000256" key="3">
    <source>
        <dbReference type="ARBA" id="ARBA00023015"/>
    </source>
</evidence>
<dbReference type="PANTHER" id="PTHR30173:SF43">
    <property type="entry name" value="ECF RNA POLYMERASE SIGMA FACTOR SIGI-RELATED"/>
    <property type="match status" value="1"/>
</dbReference>
<dbReference type="Gene3D" id="1.10.1740.10">
    <property type="match status" value="1"/>
</dbReference>
<dbReference type="Pfam" id="PF04542">
    <property type="entry name" value="Sigma70_r2"/>
    <property type="match status" value="1"/>
</dbReference>
<sequence length="303" mass="32340">MATAGADQEQFEQQRGRLVSIASRILDDRHEAQDIVQQAWLRLNENTVDLENVPAWLTTVTTRLCIDRLRQRVPVPVDVPADDSAHTPAQDGDTAAGSVSDPARSAEQREAVGQALHVVVDRLSPNERVALVLHESFGFDFDTIGDILERGPAAARKLASRARAKIAGAEPGGPITDQQVVDAFMAAARGSDLVRLLALLAPGASVSADAAAIVAGTPQQIEGREAVAAFFNGSAHAALPVFVEGRPGFAWFQRGTAAVVFDFTVLRGAVQSVMFRAEPEALQSVVRRAKTDVTFSSSEPSEE</sequence>
<dbReference type="InterPro" id="IPR032710">
    <property type="entry name" value="NTF2-like_dom_sf"/>
</dbReference>
<evidence type="ECO:0000256" key="6">
    <source>
        <dbReference type="SAM" id="MobiDB-lite"/>
    </source>
</evidence>
<evidence type="ECO:0000256" key="5">
    <source>
        <dbReference type="ARBA" id="ARBA00023163"/>
    </source>
</evidence>
<dbReference type="Gene3D" id="1.10.10.10">
    <property type="entry name" value="Winged helix-like DNA-binding domain superfamily/Winged helix DNA-binding domain"/>
    <property type="match status" value="1"/>
</dbReference>
<evidence type="ECO:0000313" key="9">
    <source>
        <dbReference type="EMBL" id="RFA15507.1"/>
    </source>
</evidence>
<dbReference type="NCBIfam" id="TIGR02937">
    <property type="entry name" value="sigma70-ECF"/>
    <property type="match status" value="1"/>
</dbReference>
<dbReference type="Proteomes" id="UP000256541">
    <property type="component" value="Unassembled WGS sequence"/>
</dbReference>
<dbReference type="InterPro" id="IPR013249">
    <property type="entry name" value="RNA_pol_sigma70_r4_t2"/>
</dbReference>
<dbReference type="InterPro" id="IPR052704">
    <property type="entry name" value="ECF_Sigma-70_Domain"/>
</dbReference>
<dbReference type="EMBL" id="NBXB01000020">
    <property type="protein sequence ID" value="RFA15507.1"/>
    <property type="molecule type" value="Genomic_DNA"/>
</dbReference>
<evidence type="ECO:0000256" key="4">
    <source>
        <dbReference type="ARBA" id="ARBA00023082"/>
    </source>
</evidence>
<dbReference type="Pfam" id="PF08281">
    <property type="entry name" value="Sigma70_r4_2"/>
    <property type="match status" value="1"/>
</dbReference>
<keyword evidence="5" id="KW-0804">Transcription</keyword>
<keyword evidence="3" id="KW-0805">Transcription regulation</keyword>
<dbReference type="InterPro" id="IPR013325">
    <property type="entry name" value="RNA_pol_sigma_r2"/>
</dbReference>
<dbReference type="AlphaFoldDB" id="A0A3E0W338"/>
<feature type="region of interest" description="Disordered" evidence="6">
    <location>
        <begin position="78"/>
        <end position="107"/>
    </location>
</feature>
<evidence type="ECO:0000256" key="2">
    <source>
        <dbReference type="ARBA" id="ARBA00011344"/>
    </source>
</evidence>
<dbReference type="SUPFAM" id="SSF88946">
    <property type="entry name" value="Sigma2 domain of RNA polymerase sigma factors"/>
    <property type="match status" value="1"/>
</dbReference>
<dbReference type="GO" id="GO:0006352">
    <property type="term" value="P:DNA-templated transcription initiation"/>
    <property type="evidence" value="ECO:0007669"/>
    <property type="project" value="InterPro"/>
</dbReference>
<gene>
    <name evidence="9" type="ORF">B7R22_06670</name>
</gene>
<dbReference type="SUPFAM" id="SSF54427">
    <property type="entry name" value="NTF2-like"/>
    <property type="match status" value="1"/>
</dbReference>
<evidence type="ECO:0000256" key="1">
    <source>
        <dbReference type="ARBA" id="ARBA00010641"/>
    </source>
</evidence>
<protein>
    <submittedName>
        <fullName evidence="9">RNA polymerase subunit sigma-70</fullName>
    </submittedName>
</protein>
<dbReference type="GO" id="GO:0016987">
    <property type="term" value="F:sigma factor activity"/>
    <property type="evidence" value="ECO:0007669"/>
    <property type="project" value="UniProtKB-KW"/>
</dbReference>